<dbReference type="STRING" id="36842.SAMN02194393_02027"/>
<dbReference type="Pfam" id="PF00496">
    <property type="entry name" value="SBP_bac_5"/>
    <property type="match status" value="1"/>
</dbReference>
<name>A0A1T5KQW3_9FIRM</name>
<dbReference type="GO" id="GO:0043190">
    <property type="term" value="C:ATP-binding cassette (ABC) transporter complex"/>
    <property type="evidence" value="ECO:0007669"/>
    <property type="project" value="InterPro"/>
</dbReference>
<dbReference type="InterPro" id="IPR039424">
    <property type="entry name" value="SBP_5"/>
</dbReference>
<evidence type="ECO:0000256" key="4">
    <source>
        <dbReference type="ARBA" id="ARBA00022729"/>
    </source>
</evidence>
<accession>A0A1T5KQW3</accession>
<dbReference type="PANTHER" id="PTHR30290">
    <property type="entry name" value="PERIPLASMIC BINDING COMPONENT OF ABC TRANSPORTER"/>
    <property type="match status" value="1"/>
</dbReference>
<feature type="signal peptide" evidence="6">
    <location>
        <begin position="1"/>
        <end position="21"/>
    </location>
</feature>
<gene>
    <name evidence="8" type="ORF">SAMN02194393_02027</name>
</gene>
<dbReference type="Proteomes" id="UP000190285">
    <property type="component" value="Unassembled WGS sequence"/>
</dbReference>
<protein>
    <submittedName>
        <fullName evidence="8">Peptide/nickel transport system substrate-binding protein</fullName>
    </submittedName>
</protein>
<dbReference type="AlphaFoldDB" id="A0A1T5KQW3"/>
<dbReference type="EMBL" id="FUZT01000004">
    <property type="protein sequence ID" value="SKC65678.1"/>
    <property type="molecule type" value="Genomic_DNA"/>
</dbReference>
<evidence type="ECO:0000256" key="3">
    <source>
        <dbReference type="ARBA" id="ARBA00022448"/>
    </source>
</evidence>
<dbReference type="GO" id="GO:0015833">
    <property type="term" value="P:peptide transport"/>
    <property type="evidence" value="ECO:0007669"/>
    <property type="project" value="TreeGrafter"/>
</dbReference>
<feature type="domain" description="Solute-binding protein family 5" evidence="7">
    <location>
        <begin position="99"/>
        <end position="454"/>
    </location>
</feature>
<organism evidence="8 9">
    <name type="scientific">Maledivibacter halophilus</name>
    <dbReference type="NCBI Taxonomy" id="36842"/>
    <lineage>
        <taxon>Bacteria</taxon>
        <taxon>Bacillati</taxon>
        <taxon>Bacillota</taxon>
        <taxon>Clostridia</taxon>
        <taxon>Peptostreptococcales</taxon>
        <taxon>Caminicellaceae</taxon>
        <taxon>Maledivibacter</taxon>
    </lineage>
</organism>
<dbReference type="OrthoDB" id="9772924at2"/>
<keyword evidence="4 6" id="KW-0732">Signal</keyword>
<dbReference type="Gene3D" id="3.10.105.10">
    <property type="entry name" value="Dipeptide-binding Protein, Domain 3"/>
    <property type="match status" value="1"/>
</dbReference>
<comment type="subcellular location">
    <subcellularLocation>
        <location evidence="1">Cell envelope</location>
    </subcellularLocation>
</comment>
<evidence type="ECO:0000256" key="2">
    <source>
        <dbReference type="ARBA" id="ARBA00005695"/>
    </source>
</evidence>
<sequence length="541" mass="60566">MRNKIVSVVLVVAVIFSFALTGCSNKTESQEENPANSSQNEDANVESDSNTPQDGGMLTVALAAVPKTLDPVKYTGIYEGNVIHSVCDNLVYYNKDLNEIIPGLATEWKISDDLMQYSFKLRDDVYFQKGKYQDGRKMTAEDVKYSLERSAKESVMKRLRMLDHVEVISDTEIVAHLNEPNAAFLTVLTDSGNVIVPKEEVEGWGDDFGRNLVGTGPFAFKEWRKGDCVILEKSDNYWGEEPNLDGVTFKFINDVNMMTNALRTGEIDVATDLQGESIAAIKKIDNLVLNEKPALKVIYMSMDLDNGPTKDERVRMAILSAIDVDAMVKGLYPYGEAQRAYLSLPPGSWGYDESLEALIPKYDPEKAKELMKEAGYEDGFEIDFYVSGSDKAGVIIQSYLKENLNIDVNINLLEWGTFSETVSKGEAPLYSMSWTWYPDPDFFLYQMFHSDQIGSLGNGQGYNNPEVDQLLDKAVSETADQQARAELYKKALKIITENYGRLNFANGKIIDAYSDKVHGFERGADGSIFIVNPEVNVWMQK</sequence>
<dbReference type="Gene3D" id="3.40.190.10">
    <property type="entry name" value="Periplasmic binding protein-like II"/>
    <property type="match status" value="1"/>
</dbReference>
<reference evidence="8 9" key="1">
    <citation type="submission" date="2017-02" db="EMBL/GenBank/DDBJ databases">
        <authorList>
            <person name="Peterson S.W."/>
        </authorList>
    </citation>
    <scope>NUCLEOTIDE SEQUENCE [LARGE SCALE GENOMIC DNA]</scope>
    <source>
        <strain evidence="8 9">M1</strain>
    </source>
</reference>
<feature type="chain" id="PRO_5039252215" evidence="6">
    <location>
        <begin position="22"/>
        <end position="541"/>
    </location>
</feature>
<evidence type="ECO:0000256" key="6">
    <source>
        <dbReference type="SAM" id="SignalP"/>
    </source>
</evidence>
<dbReference type="SUPFAM" id="SSF53850">
    <property type="entry name" value="Periplasmic binding protein-like II"/>
    <property type="match status" value="1"/>
</dbReference>
<evidence type="ECO:0000256" key="1">
    <source>
        <dbReference type="ARBA" id="ARBA00004196"/>
    </source>
</evidence>
<dbReference type="InterPro" id="IPR000914">
    <property type="entry name" value="SBP_5_dom"/>
</dbReference>
<dbReference type="InterPro" id="IPR030678">
    <property type="entry name" value="Peptide/Ni-bd"/>
</dbReference>
<feature type="region of interest" description="Disordered" evidence="5">
    <location>
        <begin position="26"/>
        <end position="52"/>
    </location>
</feature>
<dbReference type="PANTHER" id="PTHR30290:SF10">
    <property type="entry name" value="PERIPLASMIC OLIGOPEPTIDE-BINDING PROTEIN-RELATED"/>
    <property type="match status" value="1"/>
</dbReference>
<evidence type="ECO:0000313" key="8">
    <source>
        <dbReference type="EMBL" id="SKC65678.1"/>
    </source>
</evidence>
<dbReference type="PROSITE" id="PS51257">
    <property type="entry name" value="PROKAR_LIPOPROTEIN"/>
    <property type="match status" value="1"/>
</dbReference>
<dbReference type="GO" id="GO:0042597">
    <property type="term" value="C:periplasmic space"/>
    <property type="evidence" value="ECO:0007669"/>
    <property type="project" value="UniProtKB-ARBA"/>
</dbReference>
<keyword evidence="3" id="KW-0813">Transport</keyword>
<keyword evidence="9" id="KW-1185">Reference proteome</keyword>
<proteinExistence type="inferred from homology"/>
<evidence type="ECO:0000259" key="7">
    <source>
        <dbReference type="Pfam" id="PF00496"/>
    </source>
</evidence>
<dbReference type="PIRSF" id="PIRSF002741">
    <property type="entry name" value="MppA"/>
    <property type="match status" value="1"/>
</dbReference>
<dbReference type="RefSeq" id="WP_079491322.1">
    <property type="nucleotide sequence ID" value="NZ_FUZT01000004.1"/>
</dbReference>
<evidence type="ECO:0000313" key="9">
    <source>
        <dbReference type="Proteomes" id="UP000190285"/>
    </source>
</evidence>
<dbReference type="GO" id="GO:0030313">
    <property type="term" value="C:cell envelope"/>
    <property type="evidence" value="ECO:0007669"/>
    <property type="project" value="UniProtKB-SubCell"/>
</dbReference>
<dbReference type="Gene3D" id="3.90.76.10">
    <property type="entry name" value="Dipeptide-binding Protein, Domain 1"/>
    <property type="match status" value="1"/>
</dbReference>
<evidence type="ECO:0000256" key="5">
    <source>
        <dbReference type="SAM" id="MobiDB-lite"/>
    </source>
</evidence>
<dbReference type="CDD" id="cd00995">
    <property type="entry name" value="PBP2_NikA_DppA_OppA_like"/>
    <property type="match status" value="1"/>
</dbReference>
<comment type="similarity">
    <text evidence="2">Belongs to the bacterial solute-binding protein 5 family.</text>
</comment>
<dbReference type="GO" id="GO:1904680">
    <property type="term" value="F:peptide transmembrane transporter activity"/>
    <property type="evidence" value="ECO:0007669"/>
    <property type="project" value="TreeGrafter"/>
</dbReference>